<accession>A0A6M0JW26</accession>
<feature type="domain" description="Ancillary SecYEG translocon subunit/Cell division coordinator CpoB TPR" evidence="10">
    <location>
        <begin position="14"/>
        <end position="207"/>
    </location>
</feature>
<evidence type="ECO:0000256" key="5">
    <source>
        <dbReference type="ARBA" id="ARBA00023136"/>
    </source>
</evidence>
<evidence type="ECO:0000256" key="1">
    <source>
        <dbReference type="ARBA" id="ARBA00004401"/>
    </source>
</evidence>
<keyword evidence="6" id="KW-0143">Chaperone</keyword>
<dbReference type="AlphaFoldDB" id="A0A6M0JW26"/>
<keyword evidence="5 9" id="KW-0472">Membrane</keyword>
<dbReference type="GO" id="GO:0044877">
    <property type="term" value="F:protein-containing complex binding"/>
    <property type="evidence" value="ECO:0007669"/>
    <property type="project" value="InterPro"/>
</dbReference>
<dbReference type="Proteomes" id="UP000483379">
    <property type="component" value="Unassembled WGS sequence"/>
</dbReference>
<keyword evidence="2" id="KW-1003">Cell membrane</keyword>
<evidence type="ECO:0000313" key="12">
    <source>
        <dbReference type="Proteomes" id="UP000483379"/>
    </source>
</evidence>
<evidence type="ECO:0000256" key="2">
    <source>
        <dbReference type="ARBA" id="ARBA00022475"/>
    </source>
</evidence>
<organism evidence="11 12">
    <name type="scientific">Thiorhodococcus minor</name>
    <dbReference type="NCBI Taxonomy" id="57489"/>
    <lineage>
        <taxon>Bacteria</taxon>
        <taxon>Pseudomonadati</taxon>
        <taxon>Pseudomonadota</taxon>
        <taxon>Gammaproteobacteria</taxon>
        <taxon>Chromatiales</taxon>
        <taxon>Chromatiaceae</taxon>
        <taxon>Thiorhodococcus</taxon>
    </lineage>
</organism>
<keyword evidence="3 9" id="KW-0812">Transmembrane</keyword>
<dbReference type="EMBL" id="JAAIJQ010000016">
    <property type="protein sequence ID" value="NEV61720.1"/>
    <property type="molecule type" value="Genomic_DNA"/>
</dbReference>
<dbReference type="InterPro" id="IPR026039">
    <property type="entry name" value="YfgM"/>
</dbReference>
<evidence type="ECO:0000259" key="10">
    <source>
        <dbReference type="Pfam" id="PF09976"/>
    </source>
</evidence>
<evidence type="ECO:0000256" key="3">
    <source>
        <dbReference type="ARBA" id="ARBA00022692"/>
    </source>
</evidence>
<dbReference type="GO" id="GO:0005886">
    <property type="term" value="C:plasma membrane"/>
    <property type="evidence" value="ECO:0007669"/>
    <property type="project" value="UniProtKB-SubCell"/>
</dbReference>
<protein>
    <recommendedName>
        <fullName evidence="8">Ancillary SecYEG translocon subunit</fullName>
    </recommendedName>
</protein>
<dbReference type="RefSeq" id="WP_164452196.1">
    <property type="nucleotide sequence ID" value="NZ_JAAIJQ010000016.1"/>
</dbReference>
<evidence type="ECO:0000256" key="4">
    <source>
        <dbReference type="ARBA" id="ARBA00022989"/>
    </source>
</evidence>
<dbReference type="InterPro" id="IPR018704">
    <property type="entry name" value="SecYEG/CpoB_TPR"/>
</dbReference>
<evidence type="ECO:0000313" key="11">
    <source>
        <dbReference type="EMBL" id="NEV61720.1"/>
    </source>
</evidence>
<feature type="transmembrane region" description="Helical" evidence="9">
    <location>
        <begin position="21"/>
        <end position="41"/>
    </location>
</feature>
<keyword evidence="12" id="KW-1185">Reference proteome</keyword>
<dbReference type="Gene3D" id="1.25.40.10">
    <property type="entry name" value="Tetratricopeptide repeat domain"/>
    <property type="match status" value="1"/>
</dbReference>
<dbReference type="Pfam" id="PF09976">
    <property type="entry name" value="TPR_21"/>
    <property type="match status" value="1"/>
</dbReference>
<dbReference type="InterPro" id="IPR011990">
    <property type="entry name" value="TPR-like_helical_dom_sf"/>
</dbReference>
<evidence type="ECO:0000256" key="7">
    <source>
        <dbReference type="ARBA" id="ARBA00024197"/>
    </source>
</evidence>
<dbReference type="PANTHER" id="PTHR38035:SF1">
    <property type="entry name" value="ANCILLARY SECYEG TRANSLOCON SUBUNIT"/>
    <property type="match status" value="1"/>
</dbReference>
<evidence type="ECO:0000256" key="8">
    <source>
        <dbReference type="ARBA" id="ARBA00024235"/>
    </source>
</evidence>
<sequence length="210" mass="22171">MTYETDEERVEALKKWWKENGVSVIAGAALGLGAIYGWRLWIGHQESVAAQASTAFEQLMANASARSPQPDAIGKQLQLIEDEFGSTPYPSLGALVAAKALYDAGKPDEAVAALRQAITDAPDPALARIAALRLARVQAAQGELDAAEQTVKAHDTSAAFAGEFAAVRGDIAAQRGDTEGARRAYEEAIEKGSALSQLLRLKIDNLPAAG</sequence>
<evidence type="ECO:0000256" key="9">
    <source>
        <dbReference type="SAM" id="Phobius"/>
    </source>
</evidence>
<dbReference type="PANTHER" id="PTHR38035">
    <property type="entry name" value="UPF0070 PROTEIN YFGM"/>
    <property type="match status" value="1"/>
</dbReference>
<reference evidence="11 12" key="1">
    <citation type="submission" date="2020-02" db="EMBL/GenBank/DDBJ databases">
        <title>Genome sequences of Thiorhodococcus mannitoliphagus and Thiorhodococcus minor, purple sulfur photosynthetic bacteria in the gammaproteobacterial family, Chromatiaceae.</title>
        <authorList>
            <person name="Aviles F.A."/>
            <person name="Meyer T.E."/>
            <person name="Kyndt J.A."/>
        </authorList>
    </citation>
    <scope>NUCLEOTIDE SEQUENCE [LARGE SCALE GENOMIC DNA]</scope>
    <source>
        <strain evidence="11 12">DSM 11518</strain>
    </source>
</reference>
<proteinExistence type="inferred from homology"/>
<gene>
    <name evidence="11" type="ORF">G3446_07420</name>
</gene>
<comment type="subcellular location">
    <subcellularLocation>
        <location evidence="1">Cell membrane</location>
        <topology evidence="1">Single-pass type II membrane protein</topology>
    </subcellularLocation>
</comment>
<dbReference type="PIRSF" id="PIRSF006170">
    <property type="entry name" value="YfgM"/>
    <property type="match status" value="1"/>
</dbReference>
<comment type="similarity">
    <text evidence="7">Belongs to the YfgM family.</text>
</comment>
<name>A0A6M0JW26_9GAMM</name>
<comment type="caution">
    <text evidence="11">The sequence shown here is derived from an EMBL/GenBank/DDBJ whole genome shotgun (WGS) entry which is preliminary data.</text>
</comment>
<keyword evidence="4 9" id="KW-1133">Transmembrane helix</keyword>
<evidence type="ECO:0000256" key="6">
    <source>
        <dbReference type="ARBA" id="ARBA00023186"/>
    </source>
</evidence>
<dbReference type="SUPFAM" id="SSF48452">
    <property type="entry name" value="TPR-like"/>
    <property type="match status" value="1"/>
</dbReference>